<sequence>MEHTRGLLDALGDPCSQVVRAFKARPVVQSFDRVVHAFSTDHPFSGSEERVEIVVPHIIMGNSPYERLLELLATAREVAAQSKRSIMNWSRLSSIFIGTAAAASVAALALVERWRLSQAPPLNEEPARLEDCLEIDDPDLPLLEQTVPTEPEIDRAKARLAIRKRVTRRVRPNATNKFIRVLRAEVKATVGTPAYTAANVAVIRHIVEKYAKEYNIRTSSYSHLLGDVVSAVMTPYKSEYRQTAYCGSLTSRLRRWLVELK</sequence>
<evidence type="ECO:0000313" key="2">
    <source>
        <dbReference type="EMBL" id="QRI93684.1"/>
    </source>
</evidence>
<evidence type="ECO:0000256" key="1">
    <source>
        <dbReference type="SAM" id="Phobius"/>
    </source>
</evidence>
<protein>
    <submittedName>
        <fullName evidence="2">Uncharacterized protein</fullName>
    </submittedName>
</protein>
<organism evidence="2">
    <name type="scientific">Pod Pepper vein yellows virus-associated RNA</name>
    <dbReference type="NCBI Taxonomy" id="2810480"/>
    <lineage>
        <taxon>Viruses</taxon>
        <taxon>Riboviria</taxon>
    </lineage>
</organism>
<dbReference type="EMBL" id="MW323470">
    <property type="protein sequence ID" value="QRI93684.1"/>
    <property type="molecule type" value="Genomic_RNA"/>
</dbReference>
<accession>A0A890YSI6</accession>
<feature type="transmembrane region" description="Helical" evidence="1">
    <location>
        <begin position="92"/>
        <end position="111"/>
    </location>
</feature>
<keyword evidence="1" id="KW-1133">Transmembrane helix</keyword>
<keyword evidence="1" id="KW-0472">Membrane</keyword>
<reference evidence="2" key="1">
    <citation type="submission" date="2020-12" db="EMBL/GenBank/DDBJ databases">
        <title>Biological and genetic characterization of Pod Pepper vein yellows virus associated RNA from Capsicum frutescens in Wenshan, China.</title>
        <authorList>
            <person name="Peng J.J."/>
            <person name="Bu S."/>
            <person name="Yin Y.Y."/>
            <person name="Hua M.Y."/>
            <person name="Zhao K.J."/>
            <person name="Lu Y.W."/>
            <person name="Zheng H.Y."/>
            <person name="Wan Q.L."/>
            <person name="Zhang S.B."/>
            <person name="Chen H.R."/>
            <person name="Liu Y."/>
            <person name="Chen J.P."/>
            <person name="Mo X.H."/>
            <person name="Yan F."/>
        </authorList>
    </citation>
    <scope>NUCLEOTIDE SEQUENCE</scope>
    <source>
        <strain evidence="2">PoPEVYV-tlaRNA-WS</strain>
    </source>
</reference>
<keyword evidence="1" id="KW-0812">Transmembrane</keyword>
<proteinExistence type="predicted"/>
<name>A0A890YSI6_9VIRU</name>